<dbReference type="InterPro" id="IPR039935">
    <property type="entry name" value="YML079W-like"/>
</dbReference>
<name>A0ABY4DGT0_9SPIR</name>
<organism evidence="2 3">
    <name type="scientific">Sphaerochaeta associata</name>
    <dbReference type="NCBI Taxonomy" id="1129264"/>
    <lineage>
        <taxon>Bacteria</taxon>
        <taxon>Pseudomonadati</taxon>
        <taxon>Spirochaetota</taxon>
        <taxon>Spirochaetia</taxon>
        <taxon>Spirochaetales</taxon>
        <taxon>Sphaerochaetaceae</taxon>
        <taxon>Sphaerochaeta</taxon>
    </lineage>
</organism>
<evidence type="ECO:0000313" key="3">
    <source>
        <dbReference type="Proteomes" id="UP000829708"/>
    </source>
</evidence>
<protein>
    <submittedName>
        <fullName evidence="2">Cupin domain-containing protein</fullName>
    </submittedName>
</protein>
<gene>
    <name evidence="2" type="ORF">MUG09_16030</name>
</gene>
<dbReference type="Proteomes" id="UP000829708">
    <property type="component" value="Chromosome"/>
</dbReference>
<dbReference type="RefSeq" id="WP_244772442.1">
    <property type="nucleotide sequence ID" value="NZ_CP094929.1"/>
</dbReference>
<dbReference type="SUPFAM" id="SSF51182">
    <property type="entry name" value="RmlC-like cupins"/>
    <property type="match status" value="1"/>
</dbReference>
<dbReference type="InterPro" id="IPR009327">
    <property type="entry name" value="Cupin_DUF985"/>
</dbReference>
<dbReference type="PANTHER" id="PTHR33387:SF3">
    <property type="entry name" value="DUF985 DOMAIN-CONTAINING PROTEIN"/>
    <property type="match status" value="1"/>
</dbReference>
<dbReference type="EMBL" id="CP094929">
    <property type="protein sequence ID" value="UOM51066.1"/>
    <property type="molecule type" value="Genomic_DNA"/>
</dbReference>
<dbReference type="CDD" id="cd06121">
    <property type="entry name" value="cupin_YML079wp"/>
    <property type="match status" value="1"/>
</dbReference>
<dbReference type="PANTHER" id="PTHR33387">
    <property type="entry name" value="RMLC-LIKE JELLY ROLL FOLD PROTEIN"/>
    <property type="match status" value="1"/>
</dbReference>
<sequence length="156" mass="17577">MKREVEKLIQKLQLQPLQGEGGYFRRLYTFSDNGAALGSTIYYLMTGQSFSSLHFLPTAEVWYFLEGCEARQLVLQPDGSHTERILGRASDGYDPVITVEGGCWQGTKPVQEDGWTLCATTMVPPYDGQSYRQGDRSLLVQYPSCSSIEEFLSKEE</sequence>
<evidence type="ECO:0000313" key="2">
    <source>
        <dbReference type="EMBL" id="UOM51066.1"/>
    </source>
</evidence>
<dbReference type="InterPro" id="IPR014710">
    <property type="entry name" value="RmlC-like_jellyroll"/>
</dbReference>
<proteinExistence type="predicted"/>
<feature type="domain" description="DUF985" evidence="1">
    <location>
        <begin position="6"/>
        <end position="129"/>
    </location>
</feature>
<evidence type="ECO:0000259" key="1">
    <source>
        <dbReference type="Pfam" id="PF06172"/>
    </source>
</evidence>
<reference evidence="3" key="1">
    <citation type="journal article" date="2024" name="J Bioinform Genom">
        <title>Complete genome sequence of the type strain bacterium Sphaerochaeta associata GLS2t (VKM B-2742)t.</title>
        <authorList>
            <person name="Troshina O.Y."/>
            <person name="Tepeeva A.N."/>
            <person name="Arzamasceva V.O."/>
            <person name="Whitman W.B."/>
            <person name="Varghese N."/>
            <person name="Shapiro N."/>
            <person name="Woyke T."/>
            <person name="Kripides N.C."/>
            <person name="Vasilenko O.V."/>
        </authorList>
    </citation>
    <scope>NUCLEOTIDE SEQUENCE [LARGE SCALE GENOMIC DNA]</scope>
    <source>
        <strain evidence="3">GLS2T</strain>
    </source>
</reference>
<keyword evidence="3" id="KW-1185">Reference proteome</keyword>
<dbReference type="Gene3D" id="2.60.120.10">
    <property type="entry name" value="Jelly Rolls"/>
    <property type="match status" value="1"/>
</dbReference>
<accession>A0ABY4DGT0</accession>
<dbReference type="InterPro" id="IPR011051">
    <property type="entry name" value="RmlC_Cupin_sf"/>
</dbReference>
<dbReference type="Pfam" id="PF06172">
    <property type="entry name" value="Cupin_5"/>
    <property type="match status" value="1"/>
</dbReference>